<name>A0A0F9G3T9_9ZZZZ</name>
<evidence type="ECO:0008006" key="2">
    <source>
        <dbReference type="Google" id="ProtNLM"/>
    </source>
</evidence>
<comment type="caution">
    <text evidence="1">The sequence shown here is derived from an EMBL/GenBank/DDBJ whole genome shotgun (WGS) entry which is preliminary data.</text>
</comment>
<dbReference type="EMBL" id="LAZR01029969">
    <property type="protein sequence ID" value="KKL58002.1"/>
    <property type="molecule type" value="Genomic_DNA"/>
</dbReference>
<evidence type="ECO:0000313" key="1">
    <source>
        <dbReference type="EMBL" id="KKL58002.1"/>
    </source>
</evidence>
<dbReference type="AlphaFoldDB" id="A0A0F9G3T9"/>
<reference evidence="1" key="1">
    <citation type="journal article" date="2015" name="Nature">
        <title>Complex archaea that bridge the gap between prokaryotes and eukaryotes.</title>
        <authorList>
            <person name="Spang A."/>
            <person name="Saw J.H."/>
            <person name="Jorgensen S.L."/>
            <person name="Zaremba-Niedzwiedzka K."/>
            <person name="Martijn J."/>
            <person name="Lind A.E."/>
            <person name="van Eijk R."/>
            <person name="Schleper C."/>
            <person name="Guy L."/>
            <person name="Ettema T.J."/>
        </authorList>
    </citation>
    <scope>NUCLEOTIDE SEQUENCE</scope>
</reference>
<accession>A0A0F9G3T9</accession>
<sequence length="284" mass="28532">MALIRGKQIGVGEIDTRELADDSVTNDKIGLLAVDTAEIAVGAVTEGKLDATLEASLIRTDGSEDFGADQAMGGFKLTGLGTPSASDDAVTKAYVDALSAGLDPKESCRVATTAVLPAVTASGTGVGKTLTAVAVGILTVDGVATLLGDRILVQDQVAGDDNGIYEVTTEGTAGVAFILTRATDADQDAEVTAGLFTFIEEGTVNDNNGFVLATNNPITVDTTALVFSQFSGAGQINAGAGLTKSGNTIDVVGGDGINVLADTVEVDLLSGGGLKFTTGELGIE</sequence>
<proteinExistence type="predicted"/>
<gene>
    <name evidence="1" type="ORF">LCGC14_2229780</name>
</gene>
<feature type="non-terminal residue" evidence="1">
    <location>
        <position position="284"/>
    </location>
</feature>
<protein>
    <recommendedName>
        <fullName evidence="2">Major tropism determinant N-terminal domain-containing protein</fullName>
    </recommendedName>
</protein>
<organism evidence="1">
    <name type="scientific">marine sediment metagenome</name>
    <dbReference type="NCBI Taxonomy" id="412755"/>
    <lineage>
        <taxon>unclassified sequences</taxon>
        <taxon>metagenomes</taxon>
        <taxon>ecological metagenomes</taxon>
    </lineage>
</organism>